<dbReference type="Proteomes" id="UP000830671">
    <property type="component" value="Chromosome 4"/>
</dbReference>
<dbReference type="EMBL" id="CP019476">
    <property type="protein sequence ID" value="UQC82023.1"/>
    <property type="molecule type" value="Genomic_DNA"/>
</dbReference>
<dbReference type="GeneID" id="73341513"/>
<reference evidence="1" key="1">
    <citation type="journal article" date="2021" name="Mol. Plant Microbe Interact.">
        <title>Complete Genome Sequence of the Plant-Pathogenic Fungus Colletotrichum lupini.</title>
        <authorList>
            <person name="Baroncelli R."/>
            <person name="Pensec F."/>
            <person name="Da Lio D."/>
            <person name="Boufleur T."/>
            <person name="Vicente I."/>
            <person name="Sarrocco S."/>
            <person name="Picot A."/>
            <person name="Baraldi E."/>
            <person name="Sukno S."/>
            <person name="Thon M."/>
            <person name="Le Floch G."/>
        </authorList>
    </citation>
    <scope>NUCLEOTIDE SEQUENCE</scope>
    <source>
        <strain evidence="1">IMI 504893</strain>
    </source>
</reference>
<evidence type="ECO:0000313" key="1">
    <source>
        <dbReference type="EMBL" id="UQC82023.1"/>
    </source>
</evidence>
<evidence type="ECO:0000313" key="2">
    <source>
        <dbReference type="Proteomes" id="UP000830671"/>
    </source>
</evidence>
<sequence length="152" mass="17161">MQVYLAFAFFSFSSRVTSSASRGLNGGAFAAPRPRSQRLFSGCPSLYQAYPSQFFPPLHHRAPLHKLTPHHDHSSFASWHQVAKTRVLVSYSDELRRSILFQGPSQPHTAHMDWEWWCFPRPRPENPAIYLNPSRDLTGLGAVRSPGVQEGS</sequence>
<dbReference type="KEGG" id="clup:CLUP02_07509"/>
<dbReference type="AlphaFoldDB" id="A0A9Q8SRQ8"/>
<name>A0A9Q8SRQ8_9PEZI</name>
<keyword evidence="2" id="KW-1185">Reference proteome</keyword>
<organism evidence="1 2">
    <name type="scientific">Colletotrichum lupini</name>
    <dbReference type="NCBI Taxonomy" id="145971"/>
    <lineage>
        <taxon>Eukaryota</taxon>
        <taxon>Fungi</taxon>
        <taxon>Dikarya</taxon>
        <taxon>Ascomycota</taxon>
        <taxon>Pezizomycotina</taxon>
        <taxon>Sordariomycetes</taxon>
        <taxon>Hypocreomycetidae</taxon>
        <taxon>Glomerellales</taxon>
        <taxon>Glomerellaceae</taxon>
        <taxon>Colletotrichum</taxon>
        <taxon>Colletotrichum acutatum species complex</taxon>
    </lineage>
</organism>
<accession>A0A9Q8SRQ8</accession>
<protein>
    <submittedName>
        <fullName evidence="1">Uncharacterized protein</fullName>
    </submittedName>
</protein>
<dbReference type="RefSeq" id="XP_049143646.1">
    <property type="nucleotide sequence ID" value="XM_049286503.1"/>
</dbReference>
<proteinExistence type="predicted"/>
<gene>
    <name evidence="1" type="ORF">CLUP02_07509</name>
</gene>